<reference evidence="5" key="3">
    <citation type="submission" date="2025-09" db="UniProtKB">
        <authorList>
            <consortium name="Ensembl"/>
        </authorList>
    </citation>
    <scope>IDENTIFICATION</scope>
</reference>
<feature type="compositionally biased region" description="Basic and acidic residues" evidence="1">
    <location>
        <begin position="1489"/>
        <end position="1501"/>
    </location>
</feature>
<dbReference type="STRING" id="60711.ENSCSAP00000013192"/>
<feature type="region of interest" description="Disordered" evidence="1">
    <location>
        <begin position="1095"/>
        <end position="1253"/>
    </location>
</feature>
<dbReference type="Bgee" id="ENSCSAG00000017156">
    <property type="expression patterns" value="Expressed in fibroblast"/>
</dbReference>
<dbReference type="GeneTree" id="ENSGT00390000005222"/>
<feature type="domain" description="Treslin N-terminal" evidence="3">
    <location>
        <begin position="5"/>
        <end position="199"/>
    </location>
</feature>
<dbReference type="GO" id="GO:0005654">
    <property type="term" value="C:nucleoplasm"/>
    <property type="evidence" value="ECO:0007669"/>
    <property type="project" value="Ensembl"/>
</dbReference>
<evidence type="ECO:0000256" key="1">
    <source>
        <dbReference type="SAM" id="MobiDB-lite"/>
    </source>
</evidence>
<dbReference type="EMBL" id="AQIB01128882">
    <property type="status" value="NOT_ANNOTATED_CDS"/>
    <property type="molecule type" value="Genomic_DNA"/>
</dbReference>
<dbReference type="OMA" id="LYWMEKL"/>
<dbReference type="EMBL" id="AQIB01128883">
    <property type="status" value="NOT_ANNOTATED_CDS"/>
    <property type="molecule type" value="Genomic_DNA"/>
</dbReference>
<accession>A0A0D9RX53</accession>
<feature type="compositionally biased region" description="Low complexity" evidence="1">
    <location>
        <begin position="1649"/>
        <end position="1660"/>
    </location>
</feature>
<dbReference type="InterPro" id="IPR053920">
    <property type="entry name" value="Treslin_STD"/>
</dbReference>
<dbReference type="GO" id="GO:0033314">
    <property type="term" value="P:mitotic DNA replication checkpoint signaling"/>
    <property type="evidence" value="ECO:0007669"/>
    <property type="project" value="InterPro"/>
</dbReference>
<dbReference type="GO" id="GO:0007095">
    <property type="term" value="P:mitotic G2 DNA damage checkpoint signaling"/>
    <property type="evidence" value="ECO:0007669"/>
    <property type="project" value="TreeGrafter"/>
</dbReference>
<proteinExistence type="predicted"/>
<dbReference type="EMBL" id="AQIB01128881">
    <property type="status" value="NOT_ANNOTATED_CDS"/>
    <property type="molecule type" value="Genomic_DNA"/>
</dbReference>
<dbReference type="eggNOG" id="ENOG502QW0J">
    <property type="taxonomic scope" value="Eukaryota"/>
</dbReference>
<feature type="compositionally biased region" description="Basic and acidic residues" evidence="1">
    <location>
        <begin position="545"/>
        <end position="558"/>
    </location>
</feature>
<dbReference type="EMBL" id="AQIB01128885">
    <property type="status" value="NOT_ANNOTATED_CDS"/>
    <property type="molecule type" value="Genomic_DNA"/>
</dbReference>
<dbReference type="GO" id="GO:0010212">
    <property type="term" value="P:response to ionizing radiation"/>
    <property type="evidence" value="ECO:0007669"/>
    <property type="project" value="InterPro"/>
</dbReference>
<sequence length="1911" mass="211467">MACCHKVMLLLDTAGGAARHSRVRRAALRLLTYLSCRFGLARVHWAFKFFDSQGARSRPSRVSDFRELGARSWEDFEEELEARLEDRAHLPGPAPRASHTHGALMETLLDYQWDRPEITSPTKPILRSSGRRLLDVESEAKEAEAALGGLVNAVFLLAPCPHSQRELLQFVSGCEAQAQRLPPTPKQVMEKLLPKRVQEVLVARKITFYWVDTTEWSKMWESPDHLGYWTVCELLHHGGGTVLPSESFSWDFAKAGEMLLRSEIKLSSEPHLSPWISMLPTDATLNRLLYNSPEYEALFPRMEGMLFLPVEADKEIQETWTVTLEPLAMHQRHFQKPVRIFLKGSVAQWSLPTSSTLGTDSWMLQSPEESTATQRLLFQQLVSRLTAEELHLVADVDPGEGWPPITGVISPLSANATILTVFRTKEAEFQRRVLQIAVTDSPRDTASLFSDVVDGILNQTHDSLADTASAASPVPEWAQQELGHTTPWSPAVVEKWFPFCNIRGASSNLMESFGSLQAASANKEESSKTEGELTHCLAELYQRKSREESTITHQEDSKKKRGVPRTPVRQKMNTMCRSLKMLNVARLNVKAQKLHPDGSPDVTGEKGTQKIPSGRTVDKLEDRGRTLRSSKPKDFKTEEELLSYICENYQKTVATGEIMLNACARNMISTIKMFLKSKGTKELEMNCLNQVKSNLLKTSKSLRQNLGKKLNKEDKVRECQLQVFLRLEMCLQCPSINESTDDMEQVVEEVTDLLRMVCLTEDSAYLAEFLEEILRLYIDSIPKTLGNLYNSLGFVIPQKLAGVLPTDFFSDDSMTQENKSPLLSVPFLSSAHRSVSGSPESDELEELRTRSAKKRRKNALIRHKSIAEVSQNLRQIEIPKVSKRATKKENEHWRIQKLTVLLKSVIVRDKKTHKTITKRETLSKKKKNLRSGFDCDYSGKAATGIMERNEHDCVSILGYHKLLTKSVAETPVHKQISKRLLHRQIKGRSSDPGPDIGVVEESPEKGDEISLRRSPRIKQLSLSRTHSASFYSVSQPKSRSVQRVHSFQQDKSGNIQAPLPSQVRANLVVLFVCLFVCYSPSAKARGCFRQRSEIAASSEKKKSGQTPKKSHQKSLSFSKTTPRRFSHTPQTPLYTPERLQKSPAKMTPTKQAAFKEYLKDSSSPGHDSPLDSKITPQKRRTQAGEGTSLETKTPRTPKRQGTQPPGFLPNSTWPHSMSSSPESPSCPAPPTSSTAQPRRECLTPIRDPLRTPPRAAAVMGMPQNQTHQQPHVLRAAQAEEPAQKLQDKAIKTPKRLGNSTVTSSPPVMLKKLFTSPLCDVSKKSPFRKSKIESPSPGELDWKEPQMSPSVTAALSCPVPSTPPKLSQRATLDTVPPPPPSKVGKRCRKTSDPRRSILECQPDASATPGVGTADSPAAPTDSRDDQKGLSLSQSPPERQSYPGPGLRSDWHASSPLLITSDTEHLTLLSEAKHRGIGNLKSNVSSVEEGEGLRTADAEEKSSLSHPGIPPSPPSCGPGSPLMPSCDMHCTTDGRQCQASAQLDNLSASAWHSTDSASPQTYEVELEMQASGLPKLRIKKIDPSSSLEAEPLSKEESSLGEESFLPALSMPRASRSLSKPEPTYVSPPCPRLSHSTPGKSGGQTYICQACTPTHGPSSTPSPFQTDGVPWTPSPKHSGKTTPDIIKDWPRRKRAVGCGASSSSGRGEVSADLPGSLSLLESEGKDHGLELSIHKTPILEDFELEGVCQLPDQSPPRNGMPKAEEASSWGQFGLSSRKRVLLAKEEADCGAKRICDLREDSEVNKSKERSPSWSAWQLPSTGDDEVFVSGSTPPPSCAVQSCLSASALQALTQSPLLFQGKTPSSQSKDSRDEDVDVLPSTVEDSPFSRAFFRRRPISRTYTRKKLLGTWLEDL</sequence>
<gene>
    <name evidence="5" type="primary">TICRR</name>
</gene>
<dbReference type="EMBL" id="AQIB01128884">
    <property type="status" value="NOT_ANNOTATED_CDS"/>
    <property type="molecule type" value="Genomic_DNA"/>
</dbReference>
<feature type="region of interest" description="Disordered" evidence="1">
    <location>
        <begin position="1278"/>
        <end position="1307"/>
    </location>
</feature>
<feature type="region of interest" description="Disordered" evidence="1">
    <location>
        <begin position="1854"/>
        <end position="1876"/>
    </location>
</feature>
<dbReference type="GO" id="GO:0005829">
    <property type="term" value="C:cytosol"/>
    <property type="evidence" value="ECO:0007669"/>
    <property type="project" value="Ensembl"/>
</dbReference>
<feature type="domain" description="Treslin M" evidence="2">
    <location>
        <begin position="277"/>
        <end position="422"/>
    </location>
</feature>
<dbReference type="EMBL" id="AQIB01128880">
    <property type="status" value="NOT_ANNOTATED_CDS"/>
    <property type="molecule type" value="Genomic_DNA"/>
</dbReference>
<feature type="region of interest" description="Disordered" evidence="1">
    <location>
        <begin position="1569"/>
        <end position="1709"/>
    </location>
</feature>
<feature type="compositionally biased region" description="Basic and acidic residues" evidence="1">
    <location>
        <begin position="1281"/>
        <end position="1290"/>
    </location>
</feature>
<feature type="domain" description="Treslin STD" evidence="4">
    <location>
        <begin position="639"/>
        <end position="792"/>
    </location>
</feature>
<feature type="region of interest" description="Disordered" evidence="1">
    <location>
        <begin position="1746"/>
        <end position="1766"/>
    </location>
</feature>
<feature type="compositionally biased region" description="Polar residues" evidence="1">
    <location>
        <begin position="1631"/>
        <end position="1644"/>
    </location>
</feature>
<dbReference type="GO" id="GO:0006260">
    <property type="term" value="P:DNA replication"/>
    <property type="evidence" value="ECO:0007669"/>
    <property type="project" value="InterPro"/>
</dbReference>
<feature type="region of interest" description="Disordered" evidence="1">
    <location>
        <begin position="1470"/>
        <end position="1523"/>
    </location>
</feature>
<feature type="region of interest" description="Disordered" evidence="1">
    <location>
        <begin position="545"/>
        <end position="568"/>
    </location>
</feature>
<dbReference type="EMBL" id="AQIB01128886">
    <property type="status" value="NOT_ANNOTATED_CDS"/>
    <property type="molecule type" value="Genomic_DNA"/>
</dbReference>
<protein>
    <submittedName>
        <fullName evidence="5">TOPBP1 interacting checkpoint and replication regulator</fullName>
    </submittedName>
</protein>
<feature type="compositionally biased region" description="Basic and acidic residues" evidence="1">
    <location>
        <begin position="594"/>
        <end position="608"/>
    </location>
</feature>
<dbReference type="jPOST" id="A0A0D9RX53"/>
<evidence type="ECO:0000313" key="6">
    <source>
        <dbReference type="Proteomes" id="UP000029965"/>
    </source>
</evidence>
<evidence type="ECO:0000259" key="3">
    <source>
        <dbReference type="Pfam" id="PF21854"/>
    </source>
</evidence>
<dbReference type="InterPro" id="IPR026153">
    <property type="entry name" value="Treslin"/>
</dbReference>
<feature type="compositionally biased region" description="Basic and acidic residues" evidence="1">
    <location>
        <begin position="616"/>
        <end position="630"/>
    </location>
</feature>
<dbReference type="Ensembl" id="ENSCSAT00000015247.1">
    <property type="protein sequence ID" value="ENSCSAP00000013192.1"/>
    <property type="gene ID" value="ENSCSAG00000017156.1"/>
</dbReference>
<evidence type="ECO:0000259" key="4">
    <source>
        <dbReference type="Pfam" id="PF21855"/>
    </source>
</evidence>
<dbReference type="InterPro" id="IPR053919">
    <property type="entry name" value="Treslin_N"/>
</dbReference>
<reference evidence="5 6" key="1">
    <citation type="submission" date="2014-03" db="EMBL/GenBank/DDBJ databases">
        <authorList>
            <person name="Warren W."/>
            <person name="Wilson R.K."/>
        </authorList>
    </citation>
    <scope>NUCLEOTIDE SEQUENCE</scope>
</reference>
<dbReference type="InterPro" id="IPR032746">
    <property type="entry name" value="Treslin_M"/>
</dbReference>
<dbReference type="Pfam" id="PF21855">
    <property type="entry name" value="Treslin_STD"/>
    <property type="match status" value="1"/>
</dbReference>
<feature type="compositionally biased region" description="Basic and acidic residues" evidence="1">
    <location>
        <begin position="1797"/>
        <end position="1807"/>
    </location>
</feature>
<feature type="region of interest" description="Disordered" evidence="1">
    <location>
        <begin position="983"/>
        <end position="1010"/>
    </location>
</feature>
<dbReference type="GO" id="GO:0030174">
    <property type="term" value="P:regulation of DNA-templated DNA replication initiation"/>
    <property type="evidence" value="ECO:0007669"/>
    <property type="project" value="Ensembl"/>
</dbReference>
<dbReference type="Proteomes" id="UP000029965">
    <property type="component" value="Chromosome 29"/>
</dbReference>
<dbReference type="PANTHER" id="PTHR21556">
    <property type="entry name" value="TRESLIN"/>
    <property type="match status" value="1"/>
</dbReference>
<dbReference type="Pfam" id="PF15292">
    <property type="entry name" value="Treslin_M"/>
    <property type="match status" value="1"/>
</dbReference>
<keyword evidence="6" id="KW-1185">Reference proteome</keyword>
<evidence type="ECO:0000259" key="2">
    <source>
        <dbReference type="Pfam" id="PF15292"/>
    </source>
</evidence>
<dbReference type="PANTHER" id="PTHR21556:SF2">
    <property type="entry name" value="TRESLIN"/>
    <property type="match status" value="1"/>
</dbReference>
<feature type="region of interest" description="Disordered" evidence="1">
    <location>
        <begin position="1319"/>
        <end position="1453"/>
    </location>
</feature>
<evidence type="ECO:0000313" key="5">
    <source>
        <dbReference type="Ensembl" id="ENSCSAP00000013192.1"/>
    </source>
</evidence>
<feature type="region of interest" description="Disordered" evidence="1">
    <location>
        <begin position="1797"/>
        <end position="1816"/>
    </location>
</feature>
<feature type="compositionally biased region" description="Polar residues" evidence="1">
    <location>
        <begin position="1854"/>
        <end position="1864"/>
    </location>
</feature>
<reference evidence="5" key="2">
    <citation type="submission" date="2025-08" db="UniProtKB">
        <authorList>
            <consortium name="Ensembl"/>
        </authorList>
    </citation>
    <scope>IDENTIFICATION</scope>
</reference>
<dbReference type="Pfam" id="PF21854">
    <property type="entry name" value="Treslin_N"/>
    <property type="match status" value="1"/>
</dbReference>
<dbReference type="GO" id="GO:0003682">
    <property type="term" value="F:chromatin binding"/>
    <property type="evidence" value="ECO:0007669"/>
    <property type="project" value="Ensembl"/>
</dbReference>
<dbReference type="EMBL" id="AQIB01128887">
    <property type="status" value="NOT_ANNOTATED_CDS"/>
    <property type="molecule type" value="Genomic_DNA"/>
</dbReference>
<feature type="region of interest" description="Disordered" evidence="1">
    <location>
        <begin position="594"/>
        <end position="630"/>
    </location>
</feature>
<feature type="compositionally biased region" description="Low complexity" evidence="1">
    <location>
        <begin position="1209"/>
        <end position="1223"/>
    </location>
</feature>
<organism evidence="5 6">
    <name type="scientific">Chlorocebus sabaeus</name>
    <name type="common">Green monkey</name>
    <name type="synonym">Simia sabaea</name>
    <dbReference type="NCBI Taxonomy" id="60711"/>
    <lineage>
        <taxon>Eukaryota</taxon>
        <taxon>Metazoa</taxon>
        <taxon>Chordata</taxon>
        <taxon>Craniata</taxon>
        <taxon>Vertebrata</taxon>
        <taxon>Euteleostomi</taxon>
        <taxon>Mammalia</taxon>
        <taxon>Eutheria</taxon>
        <taxon>Euarchontoglires</taxon>
        <taxon>Primates</taxon>
        <taxon>Haplorrhini</taxon>
        <taxon>Catarrhini</taxon>
        <taxon>Cercopithecidae</taxon>
        <taxon>Cercopithecinae</taxon>
        <taxon>Chlorocebus</taxon>
    </lineage>
</organism>
<name>A0A0D9RX53_CHLSB</name>